<proteinExistence type="inferred from homology"/>
<dbReference type="Pfam" id="PF03960">
    <property type="entry name" value="ArsC"/>
    <property type="match status" value="1"/>
</dbReference>
<reference evidence="3 4" key="1">
    <citation type="submission" date="2022-03" db="EMBL/GenBank/DDBJ databases">
        <title>Genomic Encyclopedia of Type Strains, Phase III (KMG-III): the genomes of soil and plant-associated and newly described type strains.</title>
        <authorList>
            <person name="Whitman W."/>
        </authorList>
    </citation>
    <scope>NUCLEOTIDE SEQUENCE [LARGE SCALE GENOMIC DNA]</scope>
    <source>
        <strain evidence="3 4">BSker1</strain>
    </source>
</reference>
<keyword evidence="3" id="KW-0560">Oxidoreductase</keyword>
<dbReference type="SUPFAM" id="SSF52833">
    <property type="entry name" value="Thioredoxin-like"/>
    <property type="match status" value="1"/>
</dbReference>
<protein>
    <submittedName>
        <fullName evidence="3">Arsenate reductase</fullName>
        <ecNumber evidence="3">1.20.4.1</ecNumber>
    </submittedName>
</protein>
<dbReference type="InterPro" id="IPR006504">
    <property type="entry name" value="Tscrpt_reg_Spx/MgsR"/>
</dbReference>
<dbReference type="InterPro" id="IPR006660">
    <property type="entry name" value="Arsenate_reductase-like"/>
</dbReference>
<accession>A0ABT1G5N1</accession>
<evidence type="ECO:0000313" key="3">
    <source>
        <dbReference type="EMBL" id="MCP1726611.1"/>
    </source>
</evidence>
<evidence type="ECO:0000256" key="2">
    <source>
        <dbReference type="PROSITE-ProRule" id="PRU01282"/>
    </source>
</evidence>
<dbReference type="PROSITE" id="PS51353">
    <property type="entry name" value="ARSC"/>
    <property type="match status" value="1"/>
</dbReference>
<comment type="similarity">
    <text evidence="1 2">Belongs to the ArsC family.</text>
</comment>
<dbReference type="EC" id="1.20.4.1" evidence="3"/>
<dbReference type="PANTHER" id="PTHR30041:SF8">
    <property type="entry name" value="PROTEIN YFFB"/>
    <property type="match status" value="1"/>
</dbReference>
<dbReference type="Proteomes" id="UP001523550">
    <property type="component" value="Unassembled WGS sequence"/>
</dbReference>
<name>A0ABT1G5N1_9GAMM</name>
<dbReference type="RefSeq" id="WP_253445177.1">
    <property type="nucleotide sequence ID" value="NZ_JALJYF010000001.1"/>
</dbReference>
<dbReference type="EMBL" id="JALJYF010000001">
    <property type="protein sequence ID" value="MCP1726611.1"/>
    <property type="molecule type" value="Genomic_DNA"/>
</dbReference>
<keyword evidence="4" id="KW-1185">Reference proteome</keyword>
<dbReference type="GO" id="GO:0008794">
    <property type="term" value="F:arsenate reductase (glutaredoxin) activity"/>
    <property type="evidence" value="ECO:0007669"/>
    <property type="project" value="UniProtKB-EC"/>
</dbReference>
<dbReference type="PANTHER" id="PTHR30041">
    <property type="entry name" value="ARSENATE REDUCTASE"/>
    <property type="match status" value="1"/>
</dbReference>
<evidence type="ECO:0000256" key="1">
    <source>
        <dbReference type="ARBA" id="ARBA00007198"/>
    </source>
</evidence>
<sequence>MTISLFGINNCDTCRKARRWLDDKGIEYQWHDIRKDGLTAEQLQRWLDGVGSHSLINRRGPSWRKLDPDEQKGLNDGEIALFLANPTVIKRPILERNRTISVGFRDSEWQERFQA</sequence>
<dbReference type="Gene3D" id="3.40.30.10">
    <property type="entry name" value="Glutaredoxin"/>
    <property type="match status" value="1"/>
</dbReference>
<organism evidence="3 4">
    <name type="scientific">Natronospira proteinivora</name>
    <dbReference type="NCBI Taxonomy" id="1807133"/>
    <lineage>
        <taxon>Bacteria</taxon>
        <taxon>Pseudomonadati</taxon>
        <taxon>Pseudomonadota</taxon>
        <taxon>Gammaproteobacteria</taxon>
        <taxon>Natronospirales</taxon>
        <taxon>Natronospiraceae</taxon>
        <taxon>Natronospira</taxon>
    </lineage>
</organism>
<gene>
    <name evidence="3" type="ORF">J2T60_000576</name>
</gene>
<evidence type="ECO:0000313" key="4">
    <source>
        <dbReference type="Proteomes" id="UP001523550"/>
    </source>
</evidence>
<comment type="caution">
    <text evidence="3">The sequence shown here is derived from an EMBL/GenBank/DDBJ whole genome shotgun (WGS) entry which is preliminary data.</text>
</comment>
<dbReference type="InterPro" id="IPR036249">
    <property type="entry name" value="Thioredoxin-like_sf"/>
</dbReference>
<dbReference type="NCBIfam" id="TIGR01617">
    <property type="entry name" value="arsC_related"/>
    <property type="match status" value="1"/>
</dbReference>